<reference evidence="5 6" key="1">
    <citation type="journal article" date="2020" name="bioRxiv">
        <title>Sequence and annotation of 42 cannabis genomes reveals extensive copy number variation in cannabinoid synthesis and pathogen resistance genes.</title>
        <authorList>
            <person name="Mckernan K.J."/>
            <person name="Helbert Y."/>
            <person name="Kane L.T."/>
            <person name="Ebling H."/>
            <person name="Zhang L."/>
            <person name="Liu B."/>
            <person name="Eaton Z."/>
            <person name="Mclaughlin S."/>
            <person name="Kingan S."/>
            <person name="Baybayan P."/>
            <person name="Concepcion G."/>
            <person name="Jordan M."/>
            <person name="Riva A."/>
            <person name="Barbazuk W."/>
            <person name="Harkins T."/>
        </authorList>
    </citation>
    <scope>NUCLEOTIDE SEQUENCE [LARGE SCALE GENOMIC DNA]</scope>
    <source>
        <strain evidence="6">cv. Jamaican Lion 4</strain>
        <tissue evidence="5">Leaf</tissue>
    </source>
</reference>
<sequence>MERLRCVFLALFLDIYVVLLLITSPVCESNNNVTKPSSKKHGIAFFIFGDSFLDAGNNNYINTTTLDQANFWPYGETYFKFPTGRFSDGRLISDFIAEYANLPLIPPFLQPGFRHYYKGVNFASSGAGALVETFQGSVIDLKTQVRYYKKVEGWLRNKLGNVGGELMLSNAVYLISIGSNDYLSLFLTNSTILKTYSKSQYIEMVIGNLTTVIKDIYSSGGKKFGFINLPEFGCLPGLRVTNQDGNYKCIEEASSLANLHNKAISKLLNKLSKQLKGFKYSLYDLNTNLRKRMITPSYYEVIMAKSSFVISVMVVLILLVIPTKCYYPEPLEDGSGSLFIFGDSLYDAGINNYINTIVRANYYPYGETFFKYPSGRFCDGRIIPDFIAEYAKLPLIQPYLYPGNHDFKYGVNFASAGSGALPETRQGIVIDLKTQLGYFKNVSNQLKQQMGYANSKTLLSKAVYMFSVGSNDYLFPFDTNTTVLNSHTTEQYVGMVIGNITEVIQEIYNIGGRKFGFLNLGLLGCTPNGRVLEGGHSGGCFEKPTPFVKLHNLQLSTLLKGLHTKLKGFKYSLVDFYSFWEERIKHPSKYGFKEAKVACCGSGPYRGHFSCGGRRGEKEYELKEAFMAKSSFVLIVLLCSLIIPTKCYGHYSERSADVAASLFIFGDSFFDAGNNNYINTSGQANYYPYGETFFNYPSGRFCDGRILPDFIAEYANLPFVPPYLFPGNHDFKYGANFASGGAGALNETRQGFVINLKTQLGYLKKISNQLKQQMGYTDAKTLFSKAVYIFSVGSNDYSYPFDTNPAVLNSHTTQQYVGMVIGNITEVIQEIYNIGGRKVGFLSLGPIGCAPFARVLNKSGACFEKFTPFLKLHNKQLSIALKDLQSKLKGFKYSLVDVYSFMEERINHPSKYGFKEGKVGCCGSGPYRGNSSCGSKRGEKKYELCENVKDYVFFDNGHPTEKLYNQLATEAWTLFIFGDSAFDAGNNNYINTSFQATKFPYGETFFEYPTGRFSNGRLVPDFIAEYAKLPFIVPYLQPCNHHDFKYGVNFASAGAGALVETRPGLVIDLKTQLGNFKNVSKLLREKFGDAEAEDLLSRAVYLFSVGGNDYLFPFETNSSVLRTYSPEQFAGQVIGNISEVIQEIYKIGGRKFAFPKRMNHPSKQGFKEGKVACCGSGPYRGEFNCGGGNFSLCYNAIEYVFFDSVHPSEKVYEQFAKQAWSGKLSLKGSYSLMELFESNHDLVYLVIPAKCYRHYPHPSKYETPNSLFIFGDSLFDAGNNNYINTLSQANYYPYGGTFFKFPSGRFCDGRTIPDFIAEYAKLPLIPPYLFPGNHNFKYGVNFASSGSGALIETRKGTVIDLKTQLSYFKNVSIQLKQQMGYADAKTLLSRAVFLFSVGSNDYSFPFETNSTVLISHTTEEFVGMVIGNITEVIEEIYKFGGRKFGFLSLGQLGCSPSGRVLERGNNGACFEGFTPFVKSHNTQLSMRLKKLETKRKGFKYSLVDFYSFAEERINNPSKYGFKEAKVACCGSGPYRGHPSCGGRRGEKEYELCENVTDYIFFDFAHPTEKVNQQFAKEAWSGKPGFSGTYNLKALFESILVIHTKSYRHYPQPDVRASLFIFGDSLFDAGNNNYIKTIGQANYYPYGETFFKYPSGRFCDGRLISDFIAEYAKLPFIPPYLYPGNHDYSYGVNFASAGSGALFETGRDIVVIDLNTQLEYFKNVSNQLRKQLGNAEAKALLSRAVFIFSVGSNDYSFPFERNITIPNTQKFVGMVIGNLTKVIKEIYNIGGRKMGFLNLDHFGCYPYGRVLEGGNNGACFDKFLPFIKLHNTQLSMMLKKLETKLKGFKYSFVDQYTFTEERLNHPSKYGFKEEKVACCGSGQYRGHPSCGGRRGEKEYELCENVNDHVFFDFAHGTERFNEQFAIEAWNGKPNGSGSSNLKRLFESQTLLSRAVYIFNIGVNDYSFPFIINSTDLLNSYTTQQFVGMVIGNITDVTNFTALESKLQGFTEEIRAVEKEYELYDNVKEYIFFDSGHATEKVNEQFAVEAWSGKPSEYAKLPFIQPYLYPGNNDYRNGANFASAGSGALFETGRGILVIDLNTQLEYFKNVSNELRKQIGDADAKALLSRAVYIFSVGSNDYSFPFLRNVTVPNTQQFVGMVIGNLTEVIKEIYNIGGRKMGFLNLDHFGCAPYGRVLQGGDDGACFDKFIPFIKSHNTQLSIVLKKLQTKLKGFKYSFVDQYTFTEERLNHPSKYGFKEEKVACCGSGPYRGRPSCGGRRGEKEYELCENVNDHVFFDFGHSTERFNEQFATEAWNGKLNNGTCFFMILSLNLVIIHTQSCPSRSEKAALFVFGDSSFDVGNNNYFNTSSRANYYPYGETFFKYPTGRFSNGRLIPDFITEYAELPLLPPYLQPGYVDFTYGVNFASAGAGALLETRQGFVISLETQIGYFKNVSQILREKLGDAEAITLLSKAVYLFSVGANDYSFLFDTNSSALDSFSREEFVGLVIGNISSAIEEIYKIGGRKFGFQNVRSIACVPYARIVAAAKYNMSCLDQSTPFVQLHNKELSKLLQKLNNQLKGFKFSLSDYFTFVKERMDHPLKYGSGFFIFSFKEGLVACCGSGPYRGIFSCGGKIIKDYYLCGNVSEYVFFDSAHPTERAYQQFAEQAWSGKPSFKGSFNLKQLFKNYNGLNMLYKNLMHLIMSKSKNPTSTCLLIIITIWISLVNESQCCDQIKNKRALFVFGDSLFDAGNNNYFNTALRANYFPYGQTFFNYPTGRFSNGRLIPDFVAEYAKLPLIPPYLHPGYVDYTSGVNFASSGAGVLIETHQQYALSLKIQVDYFKNVRKLLRQKLGDEEAISLLSRAVYLFNVGVNDYMSLFDSNSTTFQSFSTKKYVGMVIGNLSSVIEEIYEMGGRKFGFQTVRPIACVPNSRVIAEEKYNKSCLDQGTPFVLLHNIQLSKLLKKLNTQLKGFKYSLNDYYTFLQQRIDHPSKYGMLHHHFGSRKGWWVVVGVVRTRGFSTVEERKEKSTFYVVMLVIMYSLTLLIQLKGYINNLLSKHGVRSQLPMGLTIFKNYLNGIKHLSDSYREEHCYEPLYDTLAEFAKLPLIPPYLQPGNHEFRYGVNFASAGSGAMPEINQGMTIDLQTQLRYFKNVREELRQRLGETEAKALLSRAVYLFSAGSNDYVYPFTINSTVIPTYSPQEYVGLVIGNISSVIQEIYKLGGRKFGFLNLWPLACVPYMRVIEVDKNGACFDQITPYIQLHNKEISKLLHNLQYELHGFKYSYIDFYSFLKERMDHPSKYGFKEGMVACCGSGPYRGVLSCGGKRGVKEYDLCENPSQYLFFDSGHLTDRAYHQFSIQAWSEGDSNMTIVRLTSLTILWFISILLLNPSLSGVVHAQLPEHVALFVFGDSLYDPGNNNYINTTNDYRANFCPYGKTFFRFPTGRFSDGRLIPDFISEYAKLPLIPPYLEPGVSNYAYGVNFASGGAGALVESHHGFVVDLHTQLKYFKKVKKRLSQTLGPAKAKKLISAAVYMFSVGGNDYIDRFTADSTVFNKKYKKEYVGMVLGNATQVLQEVYKRGGRKFGFVNVPPLGCLPGLKMLKPYNKSGCYDEITSLAKIHKALLPKVLKKIQSELYGFNYTIYDLFTSMSKRLDDPSKYGFKDGSMGCCGSGLYRGVYSCGGMRGEKEFELCDDVDMTIVRLTCLTFLWFLSLLLLNPSVSGVVHPQLPEKHVALFVFGDSLYDPGNNNYINTTNEYRANFYPYGKTFFRFPTGRFSNGRLIPDFISEYANLPLIPPYLKPGVSNYAYGVNFASGGAGALVESHQGFVVDLHTQLKYFKKVKKRLSQTLGPAKAKKLISAAVYLFSVGVNDYSDRFKADSTVSNDKFNKEYARMVLGNVTQVLQEIYKRGGRKFGFVNAPPLGCLPSLKILKPDNESGCYDEITSLAKIHNALLPKVLKKIQSEHNSFNYTIYDLFTSMSKRIDDPSKYGFKDGSMGCCGSGLYRGVYSCGGMRGEKEFELCDDVGDYFFFDSGHPSEKAYKQLSHMFWSGGPDATWPYNLKQFFGFYVGFAPITFLWLVSLLILTSTVSGDTYIRLPAVKHVALFVFGDSLYDPGNNNFINTIPEYQANFPPYGKTFSSFPPGRFSDGRLIPDFISEYARLPLIPPYLKPGITNYAYGVNFASGGAGALVETHQGFVVDLHAQVSYFKKVKKQLCQTLGPSKAQKLISKAVFLFSVGSNDYMSRYKKESVGMVLGNLTQVLQELYDIGGRKFGFVNIPPIGCLPGIKMLKPENNGACFDEFTSLSKLHNLLLPKVLRNIQIELDGFNYTTFDFFTSVSKVMDHPSKYGFKYASTACCGSGPYRGVYSCGGKRGETEFELCDNVGDYFFFDSLHPSEKACKQLSQMFWTGGPDVTWPYNLEEFFKF</sequence>
<comment type="caution">
    <text evidence="5">The sequence shown here is derived from an EMBL/GenBank/DDBJ whole genome shotgun (WGS) entry which is preliminary data.</text>
</comment>
<dbReference type="GO" id="GO:0016298">
    <property type="term" value="F:lipase activity"/>
    <property type="evidence" value="ECO:0007669"/>
    <property type="project" value="InterPro"/>
</dbReference>
<dbReference type="InterPro" id="IPR035669">
    <property type="entry name" value="SGNH_plant_lipase-like"/>
</dbReference>
<organism evidence="5 6">
    <name type="scientific">Cannabis sativa</name>
    <name type="common">Hemp</name>
    <name type="synonym">Marijuana</name>
    <dbReference type="NCBI Taxonomy" id="3483"/>
    <lineage>
        <taxon>Eukaryota</taxon>
        <taxon>Viridiplantae</taxon>
        <taxon>Streptophyta</taxon>
        <taxon>Embryophyta</taxon>
        <taxon>Tracheophyta</taxon>
        <taxon>Spermatophyta</taxon>
        <taxon>Magnoliopsida</taxon>
        <taxon>eudicotyledons</taxon>
        <taxon>Gunneridae</taxon>
        <taxon>Pentapetalae</taxon>
        <taxon>rosids</taxon>
        <taxon>fabids</taxon>
        <taxon>Rosales</taxon>
        <taxon>Cannabaceae</taxon>
        <taxon>Cannabis</taxon>
    </lineage>
</organism>
<feature type="transmembrane region" description="Helical" evidence="3">
    <location>
        <begin position="4064"/>
        <end position="4085"/>
    </location>
</feature>
<keyword evidence="3" id="KW-0472">Membrane</keyword>
<proteinExistence type="inferred from homology"/>
<dbReference type="InterPro" id="IPR008265">
    <property type="entry name" value="Lipase_GDSL_AS"/>
</dbReference>
<evidence type="ECO:0000313" key="6">
    <source>
        <dbReference type="Proteomes" id="UP000525078"/>
    </source>
</evidence>
<dbReference type="Gene3D" id="3.40.50.1110">
    <property type="entry name" value="SGNH hydrolase"/>
    <property type="match status" value="14"/>
</dbReference>
<keyword evidence="3" id="KW-0812">Transmembrane</keyword>
<comment type="similarity">
    <text evidence="1">Belongs to the 'GDSL' lipolytic enzyme family.</text>
</comment>
<keyword evidence="3" id="KW-1133">Transmembrane helix</keyword>
<dbReference type="InterPro" id="IPR036514">
    <property type="entry name" value="SGNH_hydro_sf"/>
</dbReference>
<gene>
    <name evidence="5" type="ORF">F8388_021490</name>
</gene>
<keyword evidence="2 4" id="KW-0732">Signal</keyword>
<dbReference type="SUPFAM" id="SSF52266">
    <property type="entry name" value="SGNH hydrolase"/>
    <property type="match status" value="2"/>
</dbReference>
<evidence type="ECO:0000256" key="3">
    <source>
        <dbReference type="SAM" id="Phobius"/>
    </source>
</evidence>
<dbReference type="GO" id="GO:0006629">
    <property type="term" value="P:lipid metabolic process"/>
    <property type="evidence" value="ECO:0007669"/>
    <property type="project" value="InterPro"/>
</dbReference>
<evidence type="ECO:0000256" key="2">
    <source>
        <dbReference type="ARBA" id="ARBA00022729"/>
    </source>
</evidence>
<protein>
    <submittedName>
        <fullName evidence="5">Uncharacterized protein</fullName>
    </submittedName>
</protein>
<dbReference type="EMBL" id="JAATIP010000132">
    <property type="protein sequence ID" value="KAF4368878.1"/>
    <property type="molecule type" value="Genomic_DNA"/>
</dbReference>
<accession>A0A7J6FE14</accession>
<dbReference type="InterPro" id="IPR001087">
    <property type="entry name" value="GDSL"/>
</dbReference>
<dbReference type="PROSITE" id="PS01098">
    <property type="entry name" value="LIPASE_GDSL_SER"/>
    <property type="match status" value="4"/>
</dbReference>
<feature type="chain" id="PRO_5029885584" evidence="4">
    <location>
        <begin position="30"/>
        <end position="4425"/>
    </location>
</feature>
<dbReference type="FunFam" id="3.40.50.1110:FF:000003">
    <property type="entry name" value="GDSL esterase/lipase APG"/>
    <property type="match status" value="12"/>
</dbReference>
<dbReference type="PANTHER" id="PTHR45966">
    <property type="entry name" value="GDSL-LIKE LIPASE/ACYLHYDROLASE"/>
    <property type="match status" value="1"/>
</dbReference>
<evidence type="ECO:0000256" key="4">
    <source>
        <dbReference type="SAM" id="SignalP"/>
    </source>
</evidence>
<dbReference type="PANTHER" id="PTHR45966:SF1">
    <property type="entry name" value="GDSL ESTERASE_LIPASE 1-RELATED"/>
    <property type="match status" value="1"/>
</dbReference>
<name>A0A7J6FE14_CANSA</name>
<evidence type="ECO:0000313" key="5">
    <source>
        <dbReference type="EMBL" id="KAF4368878.1"/>
    </source>
</evidence>
<feature type="signal peptide" evidence="4">
    <location>
        <begin position="1"/>
        <end position="29"/>
    </location>
</feature>
<dbReference type="Proteomes" id="UP000525078">
    <property type="component" value="Unassembled WGS sequence"/>
</dbReference>
<dbReference type="Pfam" id="PF00657">
    <property type="entry name" value="Lipase_GDSL"/>
    <property type="match status" value="13"/>
</dbReference>
<dbReference type="InterPro" id="IPR044552">
    <property type="entry name" value="GLIP1-5/GLL25"/>
</dbReference>
<dbReference type="CDD" id="cd01837">
    <property type="entry name" value="SGNH_plant_lipase_like"/>
    <property type="match status" value="12"/>
</dbReference>
<evidence type="ECO:0000256" key="1">
    <source>
        <dbReference type="ARBA" id="ARBA00008668"/>
    </source>
</evidence>